<dbReference type="EC" id="2.7.7.89" evidence="7"/>
<evidence type="ECO:0000313" key="10">
    <source>
        <dbReference type="EMBL" id="TCV85395.1"/>
    </source>
</evidence>
<dbReference type="PANTHER" id="PTHR30621:SF0">
    <property type="entry name" value="BIFUNCTIONAL GLUTAMINE SYNTHETASE ADENYLYLTRANSFERASE_ADENYLYL-REMOVING ENZYME"/>
    <property type="match status" value="1"/>
</dbReference>
<proteinExistence type="inferred from homology"/>
<keyword evidence="4 7" id="KW-0067">ATP-binding</keyword>
<evidence type="ECO:0000256" key="1">
    <source>
        <dbReference type="ARBA" id="ARBA00022679"/>
    </source>
</evidence>
<dbReference type="HAMAP" id="MF_00802">
    <property type="entry name" value="GlnE"/>
    <property type="match status" value="1"/>
</dbReference>
<keyword evidence="11" id="KW-1185">Reference proteome</keyword>
<dbReference type="InterPro" id="IPR023057">
    <property type="entry name" value="GlnE"/>
</dbReference>
<keyword evidence="3 7" id="KW-0547">Nucleotide-binding</keyword>
<evidence type="ECO:0000259" key="9">
    <source>
        <dbReference type="Pfam" id="PF08335"/>
    </source>
</evidence>
<reference evidence="10 11" key="1">
    <citation type="submission" date="2019-03" db="EMBL/GenBank/DDBJ databases">
        <title>Genomic Encyclopedia of Type Strains, Phase IV (KMG-IV): sequencing the most valuable type-strain genomes for metagenomic binning, comparative biology and taxonomic classification.</title>
        <authorList>
            <person name="Goeker M."/>
        </authorList>
    </citation>
    <scope>NUCLEOTIDE SEQUENCE [LARGE SCALE GENOMIC DNA]</scope>
    <source>
        <strain evidence="10 11">DSM 100309</strain>
    </source>
</reference>
<sequence>MRALGTFLICYKKVHFTLNTTPATQSASAYIEKTTRLSRYVRNLLISAPSLRDDLLGKLANAWTKPEMETFLSTCPISDEKSLKKALRDLRKAVMLRLLTRDLNGLADLQEVMNTMTAIAEVTTNCAIHHLSHWLKSQYGDPIGAESGELQTFIVVGMGKLGGGELNVSSDIDLIFIYPEEGETTGPKKLSNHEYFTQLGRKLNNAISEITEDGYVFRVDMRLRPYGESGSLVVSFAMLENYFITQGREWERYAWIKARIISGDHIEELTQLARPFIFRKYLDFGAFASMRDLHAQIRREVQRRELSNNIKLGPGGIREIEFTAQVFQLIRGGKVAELQIRPTLKVLQLLDSRDLLSTQAVTELSEAYVFLRDLEHRLQYLDDAQTQTLPENPTDQAIIAEGMGFADYDSFLQVLNSHRNKVSRHFDQVFAAPQSTQESHPLAALWSGLENGESISILAELGYTNPESIQNRLHQLKHSSRYNQMPDANRTRFDALMPPLIEVSSGFTNPDQTLERILVLLEGVSRRESYLALLLEYPQSLNQVAKICSASPWAADYLARQPILLDELLDTRLLYQAPDWGSLKITLQKQMDEQAGDVERQMDILRQFKHAQVFHFLAQDLAGLLPLEQLSDNLSDLADLILSETLRACWKNLTRRHCDVPQFAIIGYGRLGGKELGYASDLDIIFLYDDESPEAPEIYARLAQRMNSWLSSITSAGMLYETDLRLRPDGASGLLVSSVVAFETYQKSKAWVWEHQALTRARWVAGDSNVGKIFDRIRCEVLKQTRDRSKLAQDIIEMRQKMRDSHPNTSGLFDIKHDRGGIVDVEFIVQYLVLANASQHADLTRNIGNLALLKLSGELGLIPDDLAESARDAYRQYRQWQHQLRLQGAKYARLEQEKAAEYSTSVQKLWNTVFGG</sequence>
<comment type="similarity">
    <text evidence="7">Belongs to the GlnE family.</text>
</comment>
<dbReference type="FunFam" id="3.30.460.10:FF:000009">
    <property type="entry name" value="Bifunctional glutamine synthetase adenylyltransferase/adenylyl-removing enzyme"/>
    <property type="match status" value="1"/>
</dbReference>
<dbReference type="Proteomes" id="UP000295367">
    <property type="component" value="Unassembled WGS sequence"/>
</dbReference>
<dbReference type="OrthoDB" id="9759366at2"/>
<comment type="catalytic activity">
    <reaction evidence="7">
        <text>[glutamine synthetase]-O(4)-(5'-adenylyl)-L-tyrosine + phosphate = [glutamine synthetase]-L-tyrosine + ADP</text>
        <dbReference type="Rhea" id="RHEA:43716"/>
        <dbReference type="Rhea" id="RHEA-COMP:10660"/>
        <dbReference type="Rhea" id="RHEA-COMP:10661"/>
        <dbReference type="ChEBI" id="CHEBI:43474"/>
        <dbReference type="ChEBI" id="CHEBI:46858"/>
        <dbReference type="ChEBI" id="CHEBI:83624"/>
        <dbReference type="ChEBI" id="CHEBI:456216"/>
        <dbReference type="EC" id="2.7.7.89"/>
    </reaction>
</comment>
<keyword evidence="1 7" id="KW-0808">Transferase</keyword>
<dbReference type="EMBL" id="SMCO01000009">
    <property type="protein sequence ID" value="TCV85395.1"/>
    <property type="molecule type" value="Genomic_DNA"/>
</dbReference>
<name>A0A4R3Y007_9PROT</name>
<keyword evidence="2 7" id="KW-0548">Nucleotidyltransferase</keyword>
<evidence type="ECO:0000256" key="3">
    <source>
        <dbReference type="ARBA" id="ARBA00022741"/>
    </source>
</evidence>
<dbReference type="SUPFAM" id="SSF81593">
    <property type="entry name" value="Nucleotidyltransferase substrate binding subunit/domain"/>
    <property type="match status" value="2"/>
</dbReference>
<keyword evidence="6 7" id="KW-0511">Multifunctional enzyme</keyword>
<comment type="catalytic activity">
    <reaction evidence="7">
        <text>[glutamine synthetase]-L-tyrosine + ATP = [glutamine synthetase]-O(4)-(5'-adenylyl)-L-tyrosine + diphosphate</text>
        <dbReference type="Rhea" id="RHEA:18589"/>
        <dbReference type="Rhea" id="RHEA-COMP:10660"/>
        <dbReference type="Rhea" id="RHEA-COMP:10661"/>
        <dbReference type="ChEBI" id="CHEBI:30616"/>
        <dbReference type="ChEBI" id="CHEBI:33019"/>
        <dbReference type="ChEBI" id="CHEBI:46858"/>
        <dbReference type="ChEBI" id="CHEBI:83624"/>
        <dbReference type="EC" id="2.7.7.42"/>
    </reaction>
</comment>
<dbReference type="Gene3D" id="1.20.120.330">
    <property type="entry name" value="Nucleotidyltransferases domain 2"/>
    <property type="match status" value="2"/>
</dbReference>
<dbReference type="AlphaFoldDB" id="A0A4R3Y007"/>
<evidence type="ECO:0000256" key="5">
    <source>
        <dbReference type="ARBA" id="ARBA00022842"/>
    </source>
</evidence>
<evidence type="ECO:0000256" key="4">
    <source>
        <dbReference type="ARBA" id="ARBA00022840"/>
    </source>
</evidence>
<dbReference type="InterPro" id="IPR005190">
    <property type="entry name" value="GlnE_rpt_dom"/>
</dbReference>
<gene>
    <name evidence="7" type="primary">glnE</name>
    <name evidence="10" type="ORF">EDC63_10966</name>
</gene>
<dbReference type="GO" id="GO:0005524">
    <property type="term" value="F:ATP binding"/>
    <property type="evidence" value="ECO:0007669"/>
    <property type="project" value="UniProtKB-UniRule"/>
</dbReference>
<organism evidence="10 11">
    <name type="scientific">Sulfurirhabdus autotrophica</name>
    <dbReference type="NCBI Taxonomy" id="1706046"/>
    <lineage>
        <taxon>Bacteria</taxon>
        <taxon>Pseudomonadati</taxon>
        <taxon>Pseudomonadota</taxon>
        <taxon>Betaproteobacteria</taxon>
        <taxon>Nitrosomonadales</taxon>
        <taxon>Sulfuricellaceae</taxon>
        <taxon>Sulfurirhabdus</taxon>
    </lineage>
</organism>
<dbReference type="GO" id="GO:0008882">
    <property type="term" value="F:[glutamate-ammonia-ligase] adenylyltransferase activity"/>
    <property type="evidence" value="ECO:0007669"/>
    <property type="project" value="UniProtKB-UniRule"/>
</dbReference>
<dbReference type="InterPro" id="IPR043519">
    <property type="entry name" value="NT_sf"/>
</dbReference>
<dbReference type="GO" id="GO:0005829">
    <property type="term" value="C:cytosol"/>
    <property type="evidence" value="ECO:0007669"/>
    <property type="project" value="TreeGrafter"/>
</dbReference>
<evidence type="ECO:0000256" key="2">
    <source>
        <dbReference type="ARBA" id="ARBA00022695"/>
    </source>
</evidence>
<feature type="region of interest" description="Adenylyl removase" evidence="7">
    <location>
        <begin position="1"/>
        <end position="434"/>
    </location>
</feature>
<dbReference type="GO" id="GO:0000287">
    <property type="term" value="F:magnesium ion binding"/>
    <property type="evidence" value="ECO:0007669"/>
    <property type="project" value="UniProtKB-UniRule"/>
</dbReference>
<dbReference type="SUPFAM" id="SSF81301">
    <property type="entry name" value="Nucleotidyltransferase"/>
    <property type="match status" value="2"/>
</dbReference>
<comment type="cofactor">
    <cofactor evidence="7">
        <name>Mg(2+)</name>
        <dbReference type="ChEBI" id="CHEBI:18420"/>
    </cofactor>
</comment>
<keyword evidence="5 7" id="KW-0460">Magnesium</keyword>
<comment type="caution">
    <text evidence="10">The sequence shown here is derived from an EMBL/GenBank/DDBJ whole genome shotgun (WGS) entry which is preliminary data.</text>
</comment>
<feature type="domain" description="PII-uridylyltransferase/Glutamine-synthetase adenylyltransferase" evidence="9">
    <location>
        <begin position="807"/>
        <end position="889"/>
    </location>
</feature>
<dbReference type="NCBIfam" id="NF008292">
    <property type="entry name" value="PRK11072.1"/>
    <property type="match status" value="1"/>
</dbReference>
<dbReference type="PANTHER" id="PTHR30621">
    <property type="entry name" value="GLUTAMINE SYNTHETASE ADENYLYLTRANSFERASE"/>
    <property type="match status" value="1"/>
</dbReference>
<keyword evidence="10" id="KW-0436">Ligase</keyword>
<dbReference type="Gene3D" id="3.30.460.10">
    <property type="entry name" value="Beta Polymerase, domain 2"/>
    <property type="match status" value="2"/>
</dbReference>
<evidence type="ECO:0000256" key="6">
    <source>
        <dbReference type="ARBA" id="ARBA00023268"/>
    </source>
</evidence>
<dbReference type="FunFam" id="1.20.120.330:FF:000005">
    <property type="entry name" value="Bifunctional glutamine synthetase adenylyltransferase/adenylyl-removing enzyme"/>
    <property type="match status" value="1"/>
</dbReference>
<dbReference type="GO" id="GO:0000820">
    <property type="term" value="P:regulation of glutamine family amino acid metabolic process"/>
    <property type="evidence" value="ECO:0007669"/>
    <property type="project" value="UniProtKB-UniRule"/>
</dbReference>
<dbReference type="EC" id="2.7.7.42" evidence="7"/>
<evidence type="ECO:0000313" key="11">
    <source>
        <dbReference type="Proteomes" id="UP000295367"/>
    </source>
</evidence>
<dbReference type="Gene3D" id="1.20.120.1510">
    <property type="match status" value="1"/>
</dbReference>
<feature type="domain" description="PII-uridylyltransferase/Glutamine-synthetase adenylyltransferase" evidence="9">
    <location>
        <begin position="292"/>
        <end position="430"/>
    </location>
</feature>
<dbReference type="InterPro" id="IPR013546">
    <property type="entry name" value="PII_UdlTrfase/GS_AdlTrfase"/>
</dbReference>
<protein>
    <recommendedName>
        <fullName evidence="7">Bifunctional glutamine synthetase adenylyltransferase/adenylyl-removing enzyme</fullName>
    </recommendedName>
    <alternativeName>
        <fullName evidence="7">ATP:glutamine synthetase adenylyltransferase</fullName>
    </alternativeName>
    <alternativeName>
        <fullName evidence="7">ATase</fullName>
    </alternativeName>
    <domain>
        <recommendedName>
            <fullName evidence="7">Glutamine synthetase adenylyl-L-tyrosine phosphorylase</fullName>
            <ecNumber evidence="7">2.7.7.89</ecNumber>
        </recommendedName>
        <alternativeName>
            <fullName evidence="7">Adenylyl removase</fullName>
            <shortName evidence="7">AR</shortName>
            <shortName evidence="7">AT-N</shortName>
        </alternativeName>
    </domain>
    <domain>
        <recommendedName>
            <fullName evidence="7">Glutamine synthetase adenylyl transferase</fullName>
            <ecNumber evidence="7">2.7.7.42</ecNumber>
        </recommendedName>
        <alternativeName>
            <fullName evidence="7">Adenylyl transferase</fullName>
            <shortName evidence="7">AT</shortName>
            <shortName evidence="7">AT-C</shortName>
        </alternativeName>
    </domain>
</protein>
<dbReference type="GO" id="GO:0016874">
    <property type="term" value="F:ligase activity"/>
    <property type="evidence" value="ECO:0007669"/>
    <property type="project" value="UniProtKB-KW"/>
</dbReference>
<evidence type="ECO:0000259" key="8">
    <source>
        <dbReference type="Pfam" id="PF03710"/>
    </source>
</evidence>
<dbReference type="RefSeq" id="WP_124946741.1">
    <property type="nucleotide sequence ID" value="NZ_SMCO01000009.1"/>
</dbReference>
<feature type="domain" description="Glutamate-ammonia ligase adenylyltransferase repeated" evidence="8">
    <location>
        <begin position="37"/>
        <end position="265"/>
    </location>
</feature>
<dbReference type="GO" id="GO:0047388">
    <property type="term" value="F:[glutamine synthetase]-adenylyl-L-tyrosine phosphorylase activity"/>
    <property type="evidence" value="ECO:0007669"/>
    <property type="project" value="UniProtKB-EC"/>
</dbReference>
<evidence type="ECO:0000256" key="7">
    <source>
        <dbReference type="HAMAP-Rule" id="MF_00802"/>
    </source>
</evidence>
<feature type="region of interest" description="Adenylyl transferase" evidence="7">
    <location>
        <begin position="443"/>
        <end position="916"/>
    </location>
</feature>
<comment type="function">
    <text evidence="7">Involved in the regulation of glutamine synthetase GlnA, a key enzyme in the process to assimilate ammonia. When cellular nitrogen levels are high, the C-terminal adenylyl transferase (AT) inactivates GlnA by covalent transfer of an adenylyl group from ATP to specific tyrosine residue of GlnA, thus reducing its activity. Conversely, when nitrogen levels are low, the N-terminal adenylyl removase (AR) activates GlnA by removing the adenylyl group by phosphorolysis, increasing its activity. The regulatory region of GlnE binds the signal transduction protein PII (GlnB) which indicates the nitrogen status of the cell.</text>
</comment>
<dbReference type="Pfam" id="PF03710">
    <property type="entry name" value="GlnE"/>
    <property type="match status" value="2"/>
</dbReference>
<dbReference type="Pfam" id="PF08335">
    <property type="entry name" value="GlnD_UR_UTase"/>
    <property type="match status" value="2"/>
</dbReference>
<feature type="domain" description="Glutamate-ammonia ligase adenylyltransferase repeated" evidence="8">
    <location>
        <begin position="542"/>
        <end position="776"/>
    </location>
</feature>
<accession>A0A4R3Y007</accession>
<dbReference type="CDD" id="cd05401">
    <property type="entry name" value="NT_GlnE_GlnD_like"/>
    <property type="match status" value="2"/>
</dbReference>